<dbReference type="EMBL" id="MF288917">
    <property type="protein sequence ID" value="ASR78437.1"/>
    <property type="molecule type" value="Genomic_DNA"/>
</dbReference>
<reference evidence="1 2" key="1">
    <citation type="submission" date="2017-06" db="EMBL/GenBank/DDBJ databases">
        <authorList>
            <person name="Kim H.J."/>
            <person name="Triplett B.A."/>
        </authorList>
    </citation>
    <scope>NUCLEOTIDE SEQUENCE [LARGE SCALE GENOMIC DNA]</scope>
</reference>
<proteinExistence type="predicted"/>
<gene>
    <name evidence="1" type="ORF">PPISBEST_257</name>
</gene>
<sequence>MSEQFNLNWEQAEALLKQGYSVEHESFEGKRYLVYYSHSMLCTAFGYGYGEYEGEPAFESTIASIEDVDSRVFSSGKVIKLGYQPSRYIQREGWKNTDYGLNEYKERLTWITKD</sequence>
<evidence type="ECO:0000313" key="2">
    <source>
        <dbReference type="Proteomes" id="UP000223841"/>
    </source>
</evidence>
<organism evidence="1 2">
    <name type="scientific">Bacillus phage PPIsBest</name>
    <dbReference type="NCBI Taxonomy" id="2024234"/>
    <lineage>
        <taxon>Viruses</taxon>
        <taxon>Duplodnaviria</taxon>
        <taxon>Heunggongvirae</taxon>
        <taxon>Uroviricota</taxon>
        <taxon>Caudoviricetes</taxon>
        <taxon>Herelleviridae</taxon>
        <taxon>Bastillevirinae</taxon>
        <taxon>Wphvirus</taxon>
        <taxon>Wphvirus hakuna</taxon>
    </lineage>
</organism>
<accession>A0A222Z3A4</accession>
<name>A0A222Z3A4_9CAUD</name>
<dbReference type="Proteomes" id="UP000223841">
    <property type="component" value="Segment"/>
</dbReference>
<evidence type="ECO:0000313" key="1">
    <source>
        <dbReference type="EMBL" id="ASR78437.1"/>
    </source>
</evidence>
<protein>
    <submittedName>
        <fullName evidence="1">Uncharacterized protein</fullName>
    </submittedName>
</protein>